<evidence type="ECO:0000313" key="3">
    <source>
        <dbReference type="Proteomes" id="UP001597024"/>
    </source>
</evidence>
<feature type="non-terminal residue" evidence="2">
    <location>
        <position position="69"/>
    </location>
</feature>
<comment type="caution">
    <text evidence="2">The sequence shown here is derived from an EMBL/GenBank/DDBJ whole genome shotgun (WGS) entry which is preliminary data.</text>
</comment>
<dbReference type="Proteomes" id="UP001597024">
    <property type="component" value="Unassembled WGS sequence"/>
</dbReference>
<feature type="transmembrane region" description="Helical" evidence="1">
    <location>
        <begin position="45"/>
        <end position="68"/>
    </location>
</feature>
<name>A0ABW3DSA5_9ACTN</name>
<protein>
    <recommendedName>
        <fullName evidence="4">ABC transporter permease</fullName>
    </recommendedName>
</protein>
<keyword evidence="1" id="KW-1133">Transmembrane helix</keyword>
<dbReference type="EMBL" id="JBHTHX010000684">
    <property type="protein sequence ID" value="MFD0886684.1"/>
    <property type="molecule type" value="Genomic_DNA"/>
</dbReference>
<evidence type="ECO:0000256" key="1">
    <source>
        <dbReference type="SAM" id="Phobius"/>
    </source>
</evidence>
<reference evidence="3" key="1">
    <citation type="journal article" date="2019" name="Int. J. Syst. Evol. Microbiol.">
        <title>The Global Catalogue of Microorganisms (GCM) 10K type strain sequencing project: providing services to taxonomists for standard genome sequencing and annotation.</title>
        <authorList>
            <consortium name="The Broad Institute Genomics Platform"/>
            <consortium name="The Broad Institute Genome Sequencing Center for Infectious Disease"/>
            <person name="Wu L."/>
            <person name="Ma J."/>
        </authorList>
    </citation>
    <scope>NUCLEOTIDE SEQUENCE [LARGE SCALE GENOMIC DNA]</scope>
    <source>
        <strain evidence="3">CCUG 62974</strain>
    </source>
</reference>
<keyword evidence="3" id="KW-1185">Reference proteome</keyword>
<evidence type="ECO:0000313" key="2">
    <source>
        <dbReference type="EMBL" id="MFD0886684.1"/>
    </source>
</evidence>
<evidence type="ECO:0008006" key="4">
    <source>
        <dbReference type="Google" id="ProtNLM"/>
    </source>
</evidence>
<feature type="transmembrane region" description="Helical" evidence="1">
    <location>
        <begin position="16"/>
        <end position="39"/>
    </location>
</feature>
<sequence length="69" mass="7147">MREHRGVSREELQQSALVAVAVLLVLGVVAAWSVLIPGVSAWENVIAAVIGSLRLTGPVAAAFAGWLAV</sequence>
<accession>A0ABW3DSA5</accession>
<organism evidence="2 3">
    <name type="scientific">Streptosporangium algeriense</name>
    <dbReference type="NCBI Taxonomy" id="1682748"/>
    <lineage>
        <taxon>Bacteria</taxon>
        <taxon>Bacillati</taxon>
        <taxon>Actinomycetota</taxon>
        <taxon>Actinomycetes</taxon>
        <taxon>Streptosporangiales</taxon>
        <taxon>Streptosporangiaceae</taxon>
        <taxon>Streptosporangium</taxon>
    </lineage>
</organism>
<keyword evidence="1" id="KW-0472">Membrane</keyword>
<gene>
    <name evidence="2" type="ORF">ACFQ08_19220</name>
</gene>
<keyword evidence="1" id="KW-0812">Transmembrane</keyword>
<proteinExistence type="predicted"/>